<dbReference type="GO" id="GO:0008171">
    <property type="term" value="F:O-methyltransferase activity"/>
    <property type="evidence" value="ECO:0007669"/>
    <property type="project" value="InterPro"/>
</dbReference>
<keyword evidence="1 6" id="KW-0489">Methyltransferase</keyword>
<protein>
    <submittedName>
        <fullName evidence="6">O-methyltransferase</fullName>
    </submittedName>
</protein>
<dbReference type="OrthoDB" id="9805418at2"/>
<accession>A0A662ZET2</accession>
<dbReference type="PANTHER" id="PTHR43712">
    <property type="entry name" value="PUTATIVE (AFU_ORTHOLOGUE AFUA_4G14580)-RELATED"/>
    <property type="match status" value="1"/>
</dbReference>
<evidence type="ECO:0000256" key="1">
    <source>
        <dbReference type="ARBA" id="ARBA00022603"/>
    </source>
</evidence>
<sequence length="358" mass="40239">MTQKNYNDISAVDALKTAQYLAVSPFIFQAVAAMKKKGLLSHFGKMSKNESVTKLELCEISGLNDYAVSVLIDLAVAADLVIRNDDNSFSPTKIIHYLANDRMTNVNFDFSSELCYEGLGYLTESLQTGTPKGLKVFTSSCSTIYPYLSSLPENARKAWFSFDHYYSDNVFSVMLPLVFKEKHFSHINDIGGNTGKFALAVAEYSKDTKVTIIDLPQQCELAKDNIRKHGLEDRIDTYPVNILEESAKLPNQGDLWWMSQFLDCFSMDQIEEILTMVYNAMSEDSMVAISEVFGDKQSNDIASLVIEANSLYFSSMANGVSRFYHSDEFVNLVEKIGFKVHRMMDHVGLAHTLLLLTK</sequence>
<dbReference type="Pfam" id="PF00891">
    <property type="entry name" value="Methyltransf_2"/>
    <property type="match status" value="1"/>
</dbReference>
<proteinExistence type="predicted"/>
<name>A0A662ZET2_9GAMM</name>
<dbReference type="GO" id="GO:0032259">
    <property type="term" value="P:methylation"/>
    <property type="evidence" value="ECO:0007669"/>
    <property type="project" value="UniProtKB-KW"/>
</dbReference>
<reference evidence="6 7" key="1">
    <citation type="submission" date="2016-10" db="EMBL/GenBank/DDBJ databases">
        <authorList>
            <person name="Varghese N."/>
            <person name="Submissions S."/>
        </authorList>
    </citation>
    <scope>NUCLEOTIDE SEQUENCE [LARGE SCALE GENOMIC DNA]</scope>
    <source>
        <strain evidence="6 7">DSM 1361</strain>
    </source>
</reference>
<dbReference type="Pfam" id="PF21212">
    <property type="entry name" value="Dimerisation2-like_dom"/>
    <property type="match status" value="1"/>
</dbReference>
<dbReference type="Proteomes" id="UP000243745">
    <property type="component" value="Unassembled WGS sequence"/>
</dbReference>
<feature type="domain" description="O-methyltransferase C-terminal" evidence="4">
    <location>
        <begin position="180"/>
        <end position="339"/>
    </location>
</feature>
<keyword evidence="3" id="KW-0949">S-adenosyl-L-methionine</keyword>
<dbReference type="Gene3D" id="3.40.50.150">
    <property type="entry name" value="Vaccinia Virus protein VP39"/>
    <property type="match status" value="1"/>
</dbReference>
<evidence type="ECO:0000313" key="7">
    <source>
        <dbReference type="Proteomes" id="UP000243745"/>
    </source>
</evidence>
<dbReference type="PROSITE" id="PS51683">
    <property type="entry name" value="SAM_OMT_II"/>
    <property type="match status" value="1"/>
</dbReference>
<dbReference type="PANTHER" id="PTHR43712:SF2">
    <property type="entry name" value="O-METHYLTRANSFERASE CICE"/>
    <property type="match status" value="1"/>
</dbReference>
<dbReference type="InterPro" id="IPR049480">
    <property type="entry name" value="BVU_1015-like_N"/>
</dbReference>
<keyword evidence="7" id="KW-1185">Reference proteome</keyword>
<dbReference type="InterPro" id="IPR001077">
    <property type="entry name" value="COMT_C"/>
</dbReference>
<keyword evidence="2 6" id="KW-0808">Transferase</keyword>
<dbReference type="Gene3D" id="1.20.58.1390">
    <property type="match status" value="1"/>
</dbReference>
<dbReference type="Gene3D" id="1.10.10.10">
    <property type="entry name" value="Winged helix-like DNA-binding domain superfamily/Winged helix DNA-binding domain"/>
    <property type="match status" value="1"/>
</dbReference>
<dbReference type="InterPro" id="IPR036388">
    <property type="entry name" value="WH-like_DNA-bd_sf"/>
</dbReference>
<organism evidence="6 7">
    <name type="scientific">Ruminobacter amylophilus</name>
    <dbReference type="NCBI Taxonomy" id="867"/>
    <lineage>
        <taxon>Bacteria</taxon>
        <taxon>Pseudomonadati</taxon>
        <taxon>Pseudomonadota</taxon>
        <taxon>Gammaproteobacteria</taxon>
        <taxon>Aeromonadales</taxon>
        <taxon>Succinivibrionaceae</taxon>
        <taxon>Ruminobacter</taxon>
    </lineage>
</organism>
<dbReference type="SUPFAM" id="SSF53335">
    <property type="entry name" value="S-adenosyl-L-methionine-dependent methyltransferases"/>
    <property type="match status" value="1"/>
</dbReference>
<evidence type="ECO:0000259" key="4">
    <source>
        <dbReference type="Pfam" id="PF00891"/>
    </source>
</evidence>
<dbReference type="RefSeq" id="WP_093140325.1">
    <property type="nucleotide sequence ID" value="NZ_FOXF01000003.1"/>
</dbReference>
<evidence type="ECO:0000256" key="2">
    <source>
        <dbReference type="ARBA" id="ARBA00022679"/>
    </source>
</evidence>
<dbReference type="EMBL" id="FOXF01000003">
    <property type="protein sequence ID" value="SFP05212.1"/>
    <property type="molecule type" value="Genomic_DNA"/>
</dbReference>
<dbReference type="AlphaFoldDB" id="A0A662ZET2"/>
<evidence type="ECO:0000313" key="6">
    <source>
        <dbReference type="EMBL" id="SFP05212.1"/>
    </source>
</evidence>
<evidence type="ECO:0000256" key="3">
    <source>
        <dbReference type="ARBA" id="ARBA00022691"/>
    </source>
</evidence>
<gene>
    <name evidence="6" type="ORF">SAMN02910344_00322</name>
</gene>
<dbReference type="InterPro" id="IPR016461">
    <property type="entry name" value="COMT-like"/>
</dbReference>
<feature type="domain" description="BVU-1015-like N-terminal dimerisation-like" evidence="5">
    <location>
        <begin position="16"/>
        <end position="86"/>
    </location>
</feature>
<dbReference type="InterPro" id="IPR029063">
    <property type="entry name" value="SAM-dependent_MTases_sf"/>
</dbReference>
<evidence type="ECO:0000259" key="5">
    <source>
        <dbReference type="Pfam" id="PF21212"/>
    </source>
</evidence>